<dbReference type="Gramene" id="OB01G40710.1">
    <property type="protein sequence ID" value="OB01G40710.1"/>
    <property type="gene ID" value="OB01G40710"/>
</dbReference>
<dbReference type="Proteomes" id="UP000006038">
    <property type="component" value="Chromosome 1"/>
</dbReference>
<keyword evidence="2" id="KW-1185">Reference proteome</keyword>
<proteinExistence type="predicted"/>
<reference evidence="1" key="2">
    <citation type="submission" date="2013-04" db="UniProtKB">
        <authorList>
            <consortium name="EnsemblPlants"/>
        </authorList>
    </citation>
    <scope>IDENTIFICATION</scope>
</reference>
<name>J3L4B5_ORYBR</name>
<accession>J3L4B5</accession>
<evidence type="ECO:0000313" key="1">
    <source>
        <dbReference type="EnsemblPlants" id="OB01G40710.1"/>
    </source>
</evidence>
<organism evidence="1">
    <name type="scientific">Oryza brachyantha</name>
    <name type="common">malo sina</name>
    <dbReference type="NCBI Taxonomy" id="4533"/>
    <lineage>
        <taxon>Eukaryota</taxon>
        <taxon>Viridiplantae</taxon>
        <taxon>Streptophyta</taxon>
        <taxon>Embryophyta</taxon>
        <taxon>Tracheophyta</taxon>
        <taxon>Spermatophyta</taxon>
        <taxon>Magnoliopsida</taxon>
        <taxon>Liliopsida</taxon>
        <taxon>Poales</taxon>
        <taxon>Poaceae</taxon>
        <taxon>BOP clade</taxon>
        <taxon>Oryzoideae</taxon>
        <taxon>Oryzeae</taxon>
        <taxon>Oryzinae</taxon>
        <taxon>Oryza</taxon>
    </lineage>
</organism>
<dbReference type="EnsemblPlants" id="OB01G40710.1">
    <property type="protein sequence ID" value="OB01G40710.1"/>
    <property type="gene ID" value="OB01G40710"/>
</dbReference>
<sequence length="117" mass="12845">MACARKMVDDQIGMTRTADLSCSTWSTVHSRPRSPKPSPSAPPLLGLSSFVLLIMHALFKNLNRFNQTSPLHHMNSKVCIFEQQFAPLASCIADPSIDRSIAYLSLSVGTVSLQSLR</sequence>
<reference evidence="1" key="1">
    <citation type="journal article" date="2013" name="Nat. Commun.">
        <title>Whole-genome sequencing of Oryza brachyantha reveals mechanisms underlying Oryza genome evolution.</title>
        <authorList>
            <person name="Chen J."/>
            <person name="Huang Q."/>
            <person name="Gao D."/>
            <person name="Wang J."/>
            <person name="Lang Y."/>
            <person name="Liu T."/>
            <person name="Li B."/>
            <person name="Bai Z."/>
            <person name="Luis Goicoechea J."/>
            <person name="Liang C."/>
            <person name="Chen C."/>
            <person name="Zhang W."/>
            <person name="Sun S."/>
            <person name="Liao Y."/>
            <person name="Zhang X."/>
            <person name="Yang L."/>
            <person name="Song C."/>
            <person name="Wang M."/>
            <person name="Shi J."/>
            <person name="Liu G."/>
            <person name="Liu J."/>
            <person name="Zhou H."/>
            <person name="Zhou W."/>
            <person name="Yu Q."/>
            <person name="An N."/>
            <person name="Chen Y."/>
            <person name="Cai Q."/>
            <person name="Wang B."/>
            <person name="Liu B."/>
            <person name="Min J."/>
            <person name="Huang Y."/>
            <person name="Wu H."/>
            <person name="Li Z."/>
            <person name="Zhang Y."/>
            <person name="Yin Y."/>
            <person name="Song W."/>
            <person name="Jiang J."/>
            <person name="Jackson S.A."/>
            <person name="Wing R.A."/>
            <person name="Wang J."/>
            <person name="Chen M."/>
        </authorList>
    </citation>
    <scope>NUCLEOTIDE SEQUENCE [LARGE SCALE GENOMIC DNA]</scope>
    <source>
        <strain evidence="1">cv. IRGC 101232</strain>
    </source>
</reference>
<evidence type="ECO:0000313" key="2">
    <source>
        <dbReference type="Proteomes" id="UP000006038"/>
    </source>
</evidence>
<dbReference type="HOGENOM" id="CLU_2088539_0_0_1"/>
<dbReference type="OMA" id="HHMNSKV"/>
<dbReference type="AlphaFoldDB" id="J3L4B5"/>
<protein>
    <submittedName>
        <fullName evidence="1">Uncharacterized protein</fullName>
    </submittedName>
</protein>